<dbReference type="RefSeq" id="WP_166507885.1">
    <property type="nucleotide sequence ID" value="NZ_CP043026.1"/>
</dbReference>
<dbReference type="InterPro" id="IPR036412">
    <property type="entry name" value="HAD-like_sf"/>
</dbReference>
<dbReference type="SUPFAM" id="SSF56784">
    <property type="entry name" value="HAD-like"/>
    <property type="match status" value="1"/>
</dbReference>
<gene>
    <name evidence="1" type="ORF">SCHIN_v1c02950</name>
</gene>
<dbReference type="InterPro" id="IPR023214">
    <property type="entry name" value="HAD_sf"/>
</dbReference>
<dbReference type="PANTHER" id="PTHR10000">
    <property type="entry name" value="PHOSPHOSERINE PHOSPHATASE"/>
    <property type="match status" value="1"/>
</dbReference>
<dbReference type="EMBL" id="CP043026">
    <property type="protein sequence ID" value="QEH61492.1"/>
    <property type="molecule type" value="Genomic_DNA"/>
</dbReference>
<dbReference type="GO" id="GO:0016791">
    <property type="term" value="F:phosphatase activity"/>
    <property type="evidence" value="ECO:0007669"/>
    <property type="project" value="TreeGrafter"/>
</dbReference>
<dbReference type="Pfam" id="PF08282">
    <property type="entry name" value="Hydrolase_3"/>
    <property type="match status" value="1"/>
</dbReference>
<dbReference type="PANTHER" id="PTHR10000:SF8">
    <property type="entry name" value="HAD SUPERFAMILY HYDROLASE-LIKE, TYPE 3"/>
    <property type="match status" value="1"/>
</dbReference>
<dbReference type="InterPro" id="IPR000150">
    <property type="entry name" value="Cof"/>
</dbReference>
<keyword evidence="2" id="KW-1185">Reference proteome</keyword>
<evidence type="ECO:0000313" key="1">
    <source>
        <dbReference type="EMBL" id="QEH61492.1"/>
    </source>
</evidence>
<dbReference type="GO" id="GO:0000287">
    <property type="term" value="F:magnesium ion binding"/>
    <property type="evidence" value="ECO:0007669"/>
    <property type="project" value="TreeGrafter"/>
</dbReference>
<dbReference type="Proteomes" id="UP000323144">
    <property type="component" value="Chromosome"/>
</dbReference>
<dbReference type="InterPro" id="IPR006379">
    <property type="entry name" value="HAD-SF_hydro_IIB"/>
</dbReference>
<proteinExistence type="predicted"/>
<dbReference type="NCBIfam" id="TIGR00099">
    <property type="entry name" value="Cof-subfamily"/>
    <property type="match status" value="1"/>
</dbReference>
<dbReference type="NCBIfam" id="TIGR01484">
    <property type="entry name" value="HAD-SF-IIB"/>
    <property type="match status" value="1"/>
</dbReference>
<accession>A0A5B9Y621</accession>
<organism evidence="1 2">
    <name type="scientific">Spiroplasma chinense</name>
    <dbReference type="NCBI Taxonomy" id="216932"/>
    <lineage>
        <taxon>Bacteria</taxon>
        <taxon>Bacillati</taxon>
        <taxon>Mycoplasmatota</taxon>
        <taxon>Mollicutes</taxon>
        <taxon>Entomoplasmatales</taxon>
        <taxon>Spiroplasmataceae</taxon>
        <taxon>Spiroplasma</taxon>
    </lineage>
</organism>
<name>A0A5B9Y621_9MOLU</name>
<dbReference type="AlphaFoldDB" id="A0A5B9Y621"/>
<sequence length="273" mass="30699">MSKIKLVALDMDGTAYAGLGQYVEENIEPINQAIKQGVKVVFVTGRPVHAKYNRFDVYDFDKNEALVAGFNGALIYNWANNQVVEANPIPSKIVKEAFEILKEEKYSEVEVWGYAKSFDYSYINKPLESSMYLSHEGEFFHKEVVLFDNVKEVEDCYKLIMFNVNRELVERIKLLGLEVAWNEGIHAAEINLKGINKAYALKFLSKHYSIDASEMMSMGDGSNDIPMLEYAGLSIATANATDVVKECAKEVSQYTNLEGAVAKAIKKYVLGEN</sequence>
<dbReference type="Gene3D" id="3.40.50.1000">
    <property type="entry name" value="HAD superfamily/HAD-like"/>
    <property type="match status" value="1"/>
</dbReference>
<protein>
    <submittedName>
        <fullName evidence="1">HAD family hydrolase</fullName>
    </submittedName>
</protein>
<dbReference type="Gene3D" id="3.30.1240.10">
    <property type="match status" value="1"/>
</dbReference>
<dbReference type="GO" id="GO:0005829">
    <property type="term" value="C:cytosol"/>
    <property type="evidence" value="ECO:0007669"/>
    <property type="project" value="TreeGrafter"/>
</dbReference>
<dbReference type="KEGG" id="schi:SCHIN_v1c02950"/>
<dbReference type="SFLD" id="SFLDS00003">
    <property type="entry name" value="Haloacid_Dehalogenase"/>
    <property type="match status" value="1"/>
</dbReference>
<reference evidence="1 2" key="1">
    <citation type="submission" date="2019-08" db="EMBL/GenBank/DDBJ databases">
        <title>Complete genome sequence of Spiroplasma chinense CCH (DSM 19755).</title>
        <authorList>
            <person name="Shen H.-Y."/>
            <person name="Lin Y.-C."/>
            <person name="Chou L."/>
            <person name="Kuo C.-H."/>
        </authorList>
    </citation>
    <scope>NUCLEOTIDE SEQUENCE [LARGE SCALE GENOMIC DNA]</scope>
    <source>
        <strain evidence="1 2">CCH</strain>
    </source>
</reference>
<keyword evidence="1" id="KW-0378">Hydrolase</keyword>
<dbReference type="SFLD" id="SFLDG01140">
    <property type="entry name" value="C2.B:_Phosphomannomutase_and_P"/>
    <property type="match status" value="1"/>
</dbReference>
<evidence type="ECO:0000313" key="2">
    <source>
        <dbReference type="Proteomes" id="UP000323144"/>
    </source>
</evidence>